<feature type="region of interest" description="Disordered" evidence="1">
    <location>
        <begin position="1"/>
        <end position="39"/>
    </location>
</feature>
<proteinExistence type="predicted"/>
<accession>A0A1R3GLQ6</accession>
<dbReference type="Gramene" id="OMO58986">
    <property type="protein sequence ID" value="OMO58986"/>
    <property type="gene ID" value="CCACVL1_25183"/>
</dbReference>
<feature type="compositionally biased region" description="Basic and acidic residues" evidence="1">
    <location>
        <begin position="9"/>
        <end position="23"/>
    </location>
</feature>
<protein>
    <submittedName>
        <fullName evidence="2">Uncharacterized protein</fullName>
    </submittedName>
</protein>
<evidence type="ECO:0000313" key="2">
    <source>
        <dbReference type="EMBL" id="OMO58986.1"/>
    </source>
</evidence>
<evidence type="ECO:0000256" key="1">
    <source>
        <dbReference type="SAM" id="MobiDB-lite"/>
    </source>
</evidence>
<name>A0A1R3GLQ6_COCAP</name>
<organism evidence="2 3">
    <name type="scientific">Corchorus capsularis</name>
    <name type="common">Jute</name>
    <dbReference type="NCBI Taxonomy" id="210143"/>
    <lineage>
        <taxon>Eukaryota</taxon>
        <taxon>Viridiplantae</taxon>
        <taxon>Streptophyta</taxon>
        <taxon>Embryophyta</taxon>
        <taxon>Tracheophyta</taxon>
        <taxon>Spermatophyta</taxon>
        <taxon>Magnoliopsida</taxon>
        <taxon>eudicotyledons</taxon>
        <taxon>Gunneridae</taxon>
        <taxon>Pentapetalae</taxon>
        <taxon>rosids</taxon>
        <taxon>malvids</taxon>
        <taxon>Malvales</taxon>
        <taxon>Malvaceae</taxon>
        <taxon>Grewioideae</taxon>
        <taxon>Apeibeae</taxon>
        <taxon>Corchorus</taxon>
    </lineage>
</organism>
<keyword evidence="3" id="KW-1185">Reference proteome</keyword>
<reference evidence="2 3" key="1">
    <citation type="submission" date="2013-09" db="EMBL/GenBank/DDBJ databases">
        <title>Corchorus capsularis genome sequencing.</title>
        <authorList>
            <person name="Alam M."/>
            <person name="Haque M.S."/>
            <person name="Islam M.S."/>
            <person name="Emdad E.M."/>
            <person name="Islam M.M."/>
            <person name="Ahmed B."/>
            <person name="Halim A."/>
            <person name="Hossen Q.M.M."/>
            <person name="Hossain M.Z."/>
            <person name="Ahmed R."/>
            <person name="Khan M.M."/>
            <person name="Islam R."/>
            <person name="Rashid M.M."/>
            <person name="Khan S.A."/>
            <person name="Rahman M.S."/>
            <person name="Alam M."/>
        </authorList>
    </citation>
    <scope>NUCLEOTIDE SEQUENCE [LARGE SCALE GENOMIC DNA]</scope>
    <source>
        <strain evidence="3">cv. CVL-1</strain>
        <tissue evidence="2">Whole seedling</tissue>
    </source>
</reference>
<dbReference type="Proteomes" id="UP000188268">
    <property type="component" value="Unassembled WGS sequence"/>
</dbReference>
<comment type="caution">
    <text evidence="2">The sequence shown here is derived from an EMBL/GenBank/DDBJ whole genome shotgun (WGS) entry which is preliminary data.</text>
</comment>
<dbReference type="EMBL" id="AWWV01014051">
    <property type="protein sequence ID" value="OMO58986.1"/>
    <property type="molecule type" value="Genomic_DNA"/>
</dbReference>
<evidence type="ECO:0000313" key="3">
    <source>
        <dbReference type="Proteomes" id="UP000188268"/>
    </source>
</evidence>
<gene>
    <name evidence="2" type="ORF">CCACVL1_25183</name>
</gene>
<dbReference type="AlphaFoldDB" id="A0A1R3GLQ6"/>
<sequence>MEELTIDLADNKEENDRNMDGRLSETATAGKEMYATEAL</sequence>